<dbReference type="AlphaFoldDB" id="A0A1G2SC61"/>
<evidence type="ECO:0000256" key="5">
    <source>
        <dbReference type="SAM" id="Phobius"/>
    </source>
</evidence>
<evidence type="ECO:0008006" key="8">
    <source>
        <dbReference type="Google" id="ProtNLM"/>
    </source>
</evidence>
<dbReference type="InterPro" id="IPR006129">
    <property type="entry name" value="AdhesinB"/>
</dbReference>
<dbReference type="GO" id="GO:0007155">
    <property type="term" value="P:cell adhesion"/>
    <property type="evidence" value="ECO:0007669"/>
    <property type="project" value="InterPro"/>
</dbReference>
<dbReference type="PANTHER" id="PTHR42953">
    <property type="entry name" value="HIGH-AFFINITY ZINC UPTAKE SYSTEM PROTEIN ZNUA-RELATED"/>
    <property type="match status" value="1"/>
</dbReference>
<dbReference type="InterPro" id="IPR006128">
    <property type="entry name" value="Lipoprotein_PsaA-like"/>
</dbReference>
<dbReference type="Gene3D" id="3.40.50.1980">
    <property type="entry name" value="Nitrogenase molybdenum iron protein domain"/>
    <property type="match status" value="2"/>
</dbReference>
<accession>A0A1G2SC61</accession>
<dbReference type="STRING" id="1802723.A2675_00400"/>
<evidence type="ECO:0000256" key="2">
    <source>
        <dbReference type="ARBA" id="ARBA00022448"/>
    </source>
</evidence>
<name>A0A1G2SC61_9BACT</name>
<keyword evidence="5" id="KW-0812">Transmembrane</keyword>
<reference evidence="6 7" key="1">
    <citation type="journal article" date="2016" name="Nat. Commun.">
        <title>Thousands of microbial genomes shed light on interconnected biogeochemical processes in an aquifer system.</title>
        <authorList>
            <person name="Anantharaman K."/>
            <person name="Brown C.T."/>
            <person name="Hug L.A."/>
            <person name="Sharon I."/>
            <person name="Castelle C.J."/>
            <person name="Probst A.J."/>
            <person name="Thomas B.C."/>
            <person name="Singh A."/>
            <person name="Wilkins M.J."/>
            <person name="Karaoz U."/>
            <person name="Brodie E.L."/>
            <person name="Williams K.H."/>
            <person name="Hubbard S.S."/>
            <person name="Banfield J.F."/>
        </authorList>
    </citation>
    <scope>NUCLEOTIDE SEQUENCE [LARGE SCALE GENOMIC DNA]</scope>
</reference>
<sequence length="314" mass="33825">MRNLRILLGMTLMVFVVGAVLLLKNGAPSFTRPQGIFVVATTYPVGYFAQVIAGGDATVRIVTPLGVEPHDYEPPVADLAMVEDSDLFLYVGGEFDPWAQQAAQGLAGQKPLVRSIINDRGEGLVPQDNLITDTYGAPDPHAWLDPLLSKDMAHGIADALAEIDPVHASSYRVREIALVAQLDALHARYIAALASCSLHVIVVSHDAYEYLGRRYELQILPIAGLSPDMEPSPGVMADIARTAQAQGVHTIFFESMVNPNIAETLAREIGAEARPLDPLENILLAEVQAGATYFSIAERNLIQLTNALSCTTTS</sequence>
<keyword evidence="3" id="KW-0732">Signal</keyword>
<keyword evidence="5" id="KW-0472">Membrane</keyword>
<keyword evidence="5" id="KW-1133">Transmembrane helix</keyword>
<evidence type="ECO:0000313" key="7">
    <source>
        <dbReference type="Proteomes" id="UP000176997"/>
    </source>
</evidence>
<gene>
    <name evidence="6" type="ORF">A2675_00400</name>
</gene>
<dbReference type="SUPFAM" id="SSF53807">
    <property type="entry name" value="Helical backbone' metal receptor"/>
    <property type="match status" value="1"/>
</dbReference>
<dbReference type="Pfam" id="PF01297">
    <property type="entry name" value="ZnuA"/>
    <property type="match status" value="1"/>
</dbReference>
<dbReference type="GO" id="GO:0030001">
    <property type="term" value="P:metal ion transport"/>
    <property type="evidence" value="ECO:0007669"/>
    <property type="project" value="InterPro"/>
</dbReference>
<comment type="similarity">
    <text evidence="1 4">Belongs to the bacterial solute-binding protein 9 family.</text>
</comment>
<evidence type="ECO:0000256" key="3">
    <source>
        <dbReference type="ARBA" id="ARBA00022729"/>
    </source>
</evidence>
<dbReference type="PRINTS" id="PR00690">
    <property type="entry name" value="ADHESNFAMILY"/>
</dbReference>
<comment type="caution">
    <text evidence="6">The sequence shown here is derived from an EMBL/GenBank/DDBJ whole genome shotgun (WGS) entry which is preliminary data.</text>
</comment>
<dbReference type="InterPro" id="IPR050492">
    <property type="entry name" value="Bact_metal-bind_prot9"/>
</dbReference>
<proteinExistence type="inferred from homology"/>
<dbReference type="InterPro" id="IPR006127">
    <property type="entry name" value="ZnuA-like"/>
</dbReference>
<dbReference type="PANTHER" id="PTHR42953:SF3">
    <property type="entry name" value="HIGH-AFFINITY ZINC UPTAKE SYSTEM PROTEIN ZNUA"/>
    <property type="match status" value="1"/>
</dbReference>
<organism evidence="6 7">
    <name type="scientific">Candidatus Yonathbacteria bacterium RIFCSPHIGHO2_01_FULL_51_10</name>
    <dbReference type="NCBI Taxonomy" id="1802723"/>
    <lineage>
        <taxon>Bacteria</taxon>
        <taxon>Candidatus Yonathiibacteriota</taxon>
    </lineage>
</organism>
<dbReference type="EMBL" id="MHUS01000002">
    <property type="protein sequence ID" value="OHA82259.1"/>
    <property type="molecule type" value="Genomic_DNA"/>
</dbReference>
<evidence type="ECO:0000256" key="1">
    <source>
        <dbReference type="ARBA" id="ARBA00011028"/>
    </source>
</evidence>
<dbReference type="Proteomes" id="UP000176997">
    <property type="component" value="Unassembled WGS sequence"/>
</dbReference>
<dbReference type="GO" id="GO:0046872">
    <property type="term" value="F:metal ion binding"/>
    <property type="evidence" value="ECO:0007669"/>
    <property type="project" value="InterPro"/>
</dbReference>
<feature type="transmembrane region" description="Helical" evidence="5">
    <location>
        <begin position="6"/>
        <end position="23"/>
    </location>
</feature>
<evidence type="ECO:0000256" key="4">
    <source>
        <dbReference type="RuleBase" id="RU003512"/>
    </source>
</evidence>
<keyword evidence="2 4" id="KW-0813">Transport</keyword>
<protein>
    <recommendedName>
        <fullName evidence="8">ABC transporter substrate-binding protein</fullName>
    </recommendedName>
</protein>
<dbReference type="PRINTS" id="PR00691">
    <property type="entry name" value="ADHESINB"/>
</dbReference>
<evidence type="ECO:0000313" key="6">
    <source>
        <dbReference type="EMBL" id="OHA82259.1"/>
    </source>
</evidence>